<evidence type="ECO:0000313" key="13">
    <source>
        <dbReference type="Proteomes" id="UP000192578"/>
    </source>
</evidence>
<keyword evidence="8" id="KW-0449">Lipoprotein</keyword>
<feature type="domain" description="PDZ GRASP-type" evidence="11">
    <location>
        <begin position="15"/>
        <end position="105"/>
    </location>
</feature>
<feature type="binding site" evidence="9">
    <location>
        <position position="18"/>
    </location>
    <ligand>
        <name>Zn(2+)</name>
        <dbReference type="ChEBI" id="CHEBI:29105"/>
    </ligand>
</feature>
<name>A0A1W0WV61_HYPEX</name>
<dbReference type="Pfam" id="PF04495">
    <property type="entry name" value="GRASP55_65"/>
    <property type="match status" value="1"/>
</dbReference>
<feature type="compositionally biased region" description="Basic and acidic residues" evidence="10">
    <location>
        <begin position="228"/>
        <end position="287"/>
    </location>
</feature>
<dbReference type="GO" id="GO:0046872">
    <property type="term" value="F:metal ion binding"/>
    <property type="evidence" value="ECO:0007669"/>
    <property type="project" value="UniProtKB-KW"/>
</dbReference>
<keyword evidence="5" id="KW-0677">Repeat</keyword>
<proteinExistence type="inferred from homology"/>
<keyword evidence="4" id="KW-0519">Myristate</keyword>
<evidence type="ECO:0000256" key="8">
    <source>
        <dbReference type="ARBA" id="ARBA00023288"/>
    </source>
</evidence>
<dbReference type="Gene3D" id="2.30.42.10">
    <property type="match status" value="2"/>
</dbReference>
<keyword evidence="7" id="KW-0472">Membrane</keyword>
<evidence type="ECO:0000256" key="1">
    <source>
        <dbReference type="ARBA" id="ARBA00004394"/>
    </source>
</evidence>
<evidence type="ECO:0000259" key="11">
    <source>
        <dbReference type="PROSITE" id="PS51865"/>
    </source>
</evidence>
<keyword evidence="9" id="KW-0479">Metal-binding</keyword>
<dbReference type="PANTHER" id="PTHR12893">
    <property type="entry name" value="GOLGI REASSEMBLY STACKING PROTEIN GRASP"/>
    <property type="match status" value="1"/>
</dbReference>
<dbReference type="GO" id="GO:0007030">
    <property type="term" value="P:Golgi organization"/>
    <property type="evidence" value="ECO:0007669"/>
    <property type="project" value="TreeGrafter"/>
</dbReference>
<comment type="caution">
    <text evidence="12">The sequence shown here is derived from an EMBL/GenBank/DDBJ whole genome shotgun (WGS) entry which is preliminary data.</text>
</comment>
<organism evidence="12 13">
    <name type="scientific">Hypsibius exemplaris</name>
    <name type="common">Freshwater tardigrade</name>
    <dbReference type="NCBI Taxonomy" id="2072580"/>
    <lineage>
        <taxon>Eukaryota</taxon>
        <taxon>Metazoa</taxon>
        <taxon>Ecdysozoa</taxon>
        <taxon>Tardigrada</taxon>
        <taxon>Eutardigrada</taxon>
        <taxon>Parachela</taxon>
        <taxon>Hypsibioidea</taxon>
        <taxon>Hypsibiidae</taxon>
        <taxon>Hypsibius</taxon>
    </lineage>
</organism>
<dbReference type="AlphaFoldDB" id="A0A1W0WV61"/>
<evidence type="ECO:0000256" key="9">
    <source>
        <dbReference type="PIRSR" id="PIRSR607583-1"/>
    </source>
</evidence>
<evidence type="ECO:0000256" key="7">
    <source>
        <dbReference type="ARBA" id="ARBA00023136"/>
    </source>
</evidence>
<feature type="binding site" evidence="9">
    <location>
        <position position="103"/>
    </location>
    <ligand>
        <name>Zn(2+)</name>
        <dbReference type="ChEBI" id="CHEBI:29105"/>
    </ligand>
</feature>
<feature type="compositionally biased region" description="Polar residues" evidence="10">
    <location>
        <begin position="215"/>
        <end position="227"/>
    </location>
</feature>
<evidence type="ECO:0000256" key="5">
    <source>
        <dbReference type="ARBA" id="ARBA00022737"/>
    </source>
</evidence>
<dbReference type="Proteomes" id="UP000192578">
    <property type="component" value="Unassembled WGS sequence"/>
</dbReference>
<reference evidence="13" key="1">
    <citation type="submission" date="2017-01" db="EMBL/GenBank/DDBJ databases">
        <title>Comparative genomics of anhydrobiosis in the tardigrade Hypsibius dujardini.</title>
        <authorList>
            <person name="Yoshida Y."/>
            <person name="Koutsovoulos G."/>
            <person name="Laetsch D."/>
            <person name="Stevens L."/>
            <person name="Kumar S."/>
            <person name="Horikawa D."/>
            <person name="Ishino K."/>
            <person name="Komine S."/>
            <person name="Tomita M."/>
            <person name="Blaxter M."/>
            <person name="Arakawa K."/>
        </authorList>
    </citation>
    <scope>NUCLEOTIDE SEQUENCE [LARGE SCALE GENOMIC DNA]</scope>
    <source>
        <strain evidence="13">Z151</strain>
    </source>
</reference>
<dbReference type="PANTHER" id="PTHR12893:SF0">
    <property type="entry name" value="GRASP65"/>
    <property type="match status" value="1"/>
</dbReference>
<comment type="subcellular location">
    <subcellularLocation>
        <location evidence="1">Golgi apparatus membrane</location>
    </subcellularLocation>
</comment>
<dbReference type="FunFam" id="2.30.42.10:FF:000056">
    <property type="entry name" value="Golgi reassembly-stacking protein 2 isoform 1"/>
    <property type="match status" value="1"/>
</dbReference>
<dbReference type="InterPro" id="IPR024958">
    <property type="entry name" value="GRASP_PDZ"/>
</dbReference>
<evidence type="ECO:0000256" key="3">
    <source>
        <dbReference type="ARBA" id="ARBA00022553"/>
    </source>
</evidence>
<evidence type="ECO:0000256" key="4">
    <source>
        <dbReference type="ARBA" id="ARBA00022707"/>
    </source>
</evidence>
<feature type="region of interest" description="Disordered" evidence="10">
    <location>
        <begin position="316"/>
        <end position="382"/>
    </location>
</feature>
<evidence type="ECO:0000256" key="10">
    <source>
        <dbReference type="SAM" id="MobiDB-lite"/>
    </source>
</evidence>
<dbReference type="InterPro" id="IPR007583">
    <property type="entry name" value="GRASP55_65"/>
</dbReference>
<dbReference type="GO" id="GO:0000139">
    <property type="term" value="C:Golgi membrane"/>
    <property type="evidence" value="ECO:0007669"/>
    <property type="project" value="UniProtKB-SubCell"/>
</dbReference>
<dbReference type="InterPro" id="IPR036034">
    <property type="entry name" value="PDZ_sf"/>
</dbReference>
<dbReference type="FunFam" id="2.30.42.10:FF:000026">
    <property type="entry name" value="Golgi reassembly stacking protein 2"/>
    <property type="match status" value="1"/>
</dbReference>
<evidence type="ECO:0000256" key="6">
    <source>
        <dbReference type="ARBA" id="ARBA00023034"/>
    </source>
</evidence>
<keyword evidence="9" id="KW-0862">Zinc</keyword>
<accession>A0A1W0WV61</accession>
<dbReference type="EMBL" id="MTYJ01000043">
    <property type="protein sequence ID" value="OQV19098.1"/>
    <property type="molecule type" value="Genomic_DNA"/>
</dbReference>
<gene>
    <name evidence="12" type="ORF">BV898_06953</name>
</gene>
<sequence length="563" mass="59710">MGNSQSAEGPAGGPVGYHVLKVQDNSPGSKAGLEPFFDFIITINGQRLLQDDDVFRNTLKTNLDRPVELELYNAKHQGSRKVILIPSTSWGGQGLLGVSIRFCSFEGANQNVWHVLDVHPGSPASAAQLRPYSDYLIGADTLLKESEDLYAVIEAHEGKPLKLYVYNTDTDSCREVTIVPNRNWGGEGSLGCDIGFGYLHRIPYHLSKKGAGDQADSTNPLLSSKSACSHDHGPNGHSHDHGHDHSHHHDDHSHGHSHGEHVHGAGCSHDHAAPPIQEKQKEAEHVHGAGCSHGHSHDAAPATVTPTVVRAAQEAHDHEHVHGAGCNHGHSHDAPSTTVTSTTVHSHDHSHAGGSCSGHDHSHEGHSHGHSHATSPTTSLPGSVGSASLGFATAPVSWTSVPGFPSPSSTGAVVHPPPPPMYTPTAAPVSHQSSNFPAGTGFTNHSLPHQPNPPAPYQATYQPPISMHTPPPPQQQFYPQYRPTVTSFPVAVSGFPPITVTSTLPETQILTNSVLSAFEVPPTSAAVPPYFYQPAQNIAATAYTYQAPAPPSSQPPTGPQQTF</sequence>
<protein>
    <submittedName>
        <fullName evidence="12">Golgi reassembly-stacking protein 2</fullName>
    </submittedName>
</protein>
<feature type="domain" description="PDZ GRASP-type" evidence="11">
    <location>
        <begin position="111"/>
        <end position="199"/>
    </location>
</feature>
<keyword evidence="6" id="KW-0333">Golgi apparatus</keyword>
<comment type="similarity">
    <text evidence="2">Belongs to the GORASP family.</text>
</comment>
<evidence type="ECO:0000313" key="12">
    <source>
        <dbReference type="EMBL" id="OQV19098.1"/>
    </source>
</evidence>
<feature type="region of interest" description="Disordered" evidence="10">
    <location>
        <begin position="210"/>
        <end position="300"/>
    </location>
</feature>
<keyword evidence="3" id="KW-0597">Phosphoprotein</keyword>
<feature type="compositionally biased region" description="Basic and acidic residues" evidence="10">
    <location>
        <begin position="358"/>
        <end position="367"/>
    </location>
</feature>
<evidence type="ECO:0000256" key="2">
    <source>
        <dbReference type="ARBA" id="ARBA00007144"/>
    </source>
</evidence>
<dbReference type="SUPFAM" id="SSF50156">
    <property type="entry name" value="PDZ domain-like"/>
    <property type="match status" value="2"/>
</dbReference>
<keyword evidence="13" id="KW-1185">Reference proteome</keyword>
<dbReference type="PROSITE" id="PS51865">
    <property type="entry name" value="PDZ_GRASP"/>
    <property type="match status" value="2"/>
</dbReference>
<dbReference type="OrthoDB" id="3318at2759"/>